<evidence type="ECO:0000256" key="3">
    <source>
        <dbReference type="ARBA" id="ARBA00023163"/>
    </source>
</evidence>
<keyword evidence="5" id="KW-0732">Signal</keyword>
<dbReference type="AlphaFoldDB" id="A0A838ZU31"/>
<proteinExistence type="predicted"/>
<dbReference type="InterPro" id="IPR011990">
    <property type="entry name" value="TPR-like_helical_dom_sf"/>
</dbReference>
<dbReference type="PROSITE" id="PS01124">
    <property type="entry name" value="HTH_ARAC_FAMILY_2"/>
    <property type="match status" value="1"/>
</dbReference>
<evidence type="ECO:0000256" key="4">
    <source>
        <dbReference type="SAM" id="Phobius"/>
    </source>
</evidence>
<evidence type="ECO:0000256" key="5">
    <source>
        <dbReference type="SAM" id="SignalP"/>
    </source>
</evidence>
<sequence length="528" mass="61428">MPRTFLLYFLALGFLAKAQNAEKFDAIFNKTFMEVAQNNFNKALENADSLYQISETPYFKTKSLMLTATLYQQSGDLNQSIAYALKSEKIITETTNYTWITRVYGFLATQYRLLGLFTESKKYGDLAFETAKKIEDKSRISTVAMILQELAIREFDQKNYKAAIRYLNEAKSYLKEVQQNQAYLIAQNEQWLGDCYVRLNEFENALKYFQSSRKIYCDLPDNYVKGLIFDGMAFSYLSKEEFGLAKIYLDSAKAIADQSNYLELKNRVLNTSEAYYLATKDLENISLTKQEKDAISNQIDDKKLLFVDGLLAKINQENTVIKEEVHFKTRILFVSIALLICALAYFIFYRIQQQKNINRIKKIITELELKNIVYKETRLEDLTSLQSEESSLEAEIPQEPTFMMNPETEEKLIQKLEDFESTTLFTENAISLSSLAIYCETNTKYLSYIINTYKKQDFYNYINELRINYIINQLNQNPLYRKYKIATLAEEAGFSSQNKFATVFKKVTSISPSVFIKYLEEEKIELNA</sequence>
<evidence type="ECO:0000256" key="1">
    <source>
        <dbReference type="ARBA" id="ARBA00023015"/>
    </source>
</evidence>
<keyword evidence="4" id="KW-0812">Transmembrane</keyword>
<dbReference type="GO" id="GO:0003700">
    <property type="term" value="F:DNA-binding transcription factor activity"/>
    <property type="evidence" value="ECO:0007669"/>
    <property type="project" value="InterPro"/>
</dbReference>
<dbReference type="Proteomes" id="UP000552241">
    <property type="component" value="Unassembled WGS sequence"/>
</dbReference>
<dbReference type="InterPro" id="IPR018060">
    <property type="entry name" value="HTH_AraC"/>
</dbReference>
<dbReference type="RefSeq" id="WP_182044092.1">
    <property type="nucleotide sequence ID" value="NZ_JACDZE010000004.1"/>
</dbReference>
<keyword evidence="1" id="KW-0805">Transcription regulation</keyword>
<feature type="domain" description="HTH araC/xylS-type" evidence="6">
    <location>
        <begin position="410"/>
        <end position="518"/>
    </location>
</feature>
<keyword evidence="4" id="KW-0472">Membrane</keyword>
<evidence type="ECO:0000256" key="2">
    <source>
        <dbReference type="ARBA" id="ARBA00023125"/>
    </source>
</evidence>
<evidence type="ECO:0000259" key="6">
    <source>
        <dbReference type="PROSITE" id="PS01124"/>
    </source>
</evidence>
<dbReference type="Gene3D" id="1.25.40.10">
    <property type="entry name" value="Tetratricopeptide repeat domain"/>
    <property type="match status" value="2"/>
</dbReference>
<name>A0A838ZU31_9FLAO</name>
<reference evidence="7 8" key="1">
    <citation type="submission" date="2020-07" db="EMBL/GenBank/DDBJ databases">
        <title>Moheibacter lacus sp. nov., a member of the family Flavobacteriaceae isolated from freshwater lake sediment.</title>
        <authorList>
            <person name="Liu Y."/>
        </authorList>
    </citation>
    <scope>NUCLEOTIDE SEQUENCE [LARGE SCALE GENOMIC DNA]</scope>
    <source>
        <strain evidence="7 8">BDHS18</strain>
    </source>
</reference>
<dbReference type="Gene3D" id="1.10.10.60">
    <property type="entry name" value="Homeodomain-like"/>
    <property type="match status" value="1"/>
</dbReference>
<dbReference type="EMBL" id="JACDZE010000004">
    <property type="protein sequence ID" value="MBA5630500.1"/>
    <property type="molecule type" value="Genomic_DNA"/>
</dbReference>
<keyword evidence="2" id="KW-0238">DNA-binding</keyword>
<dbReference type="Pfam" id="PF12833">
    <property type="entry name" value="HTH_18"/>
    <property type="match status" value="1"/>
</dbReference>
<dbReference type="SUPFAM" id="SSF48452">
    <property type="entry name" value="TPR-like"/>
    <property type="match status" value="1"/>
</dbReference>
<keyword evidence="3" id="KW-0804">Transcription</keyword>
<dbReference type="GO" id="GO:0043565">
    <property type="term" value="F:sequence-specific DNA binding"/>
    <property type="evidence" value="ECO:0007669"/>
    <property type="project" value="InterPro"/>
</dbReference>
<feature type="transmembrane region" description="Helical" evidence="4">
    <location>
        <begin position="331"/>
        <end position="351"/>
    </location>
</feature>
<dbReference type="SUPFAM" id="SSF46689">
    <property type="entry name" value="Homeodomain-like"/>
    <property type="match status" value="1"/>
</dbReference>
<feature type="chain" id="PRO_5032621142" evidence="5">
    <location>
        <begin position="22"/>
        <end position="528"/>
    </location>
</feature>
<dbReference type="SMART" id="SM00342">
    <property type="entry name" value="HTH_ARAC"/>
    <property type="match status" value="1"/>
</dbReference>
<comment type="caution">
    <text evidence="7">The sequence shown here is derived from an EMBL/GenBank/DDBJ whole genome shotgun (WGS) entry which is preliminary data.</text>
</comment>
<dbReference type="PANTHER" id="PTHR43280:SF34">
    <property type="entry name" value="ARAC-FAMILY TRANSCRIPTIONAL REGULATOR"/>
    <property type="match status" value="1"/>
</dbReference>
<accession>A0A838ZU31</accession>
<evidence type="ECO:0000313" key="7">
    <source>
        <dbReference type="EMBL" id="MBA5630500.1"/>
    </source>
</evidence>
<organism evidence="7 8">
    <name type="scientific">Moheibacter lacus</name>
    <dbReference type="NCBI Taxonomy" id="2745851"/>
    <lineage>
        <taxon>Bacteria</taxon>
        <taxon>Pseudomonadati</taxon>
        <taxon>Bacteroidota</taxon>
        <taxon>Flavobacteriia</taxon>
        <taxon>Flavobacteriales</taxon>
        <taxon>Weeksellaceae</taxon>
        <taxon>Moheibacter</taxon>
    </lineage>
</organism>
<dbReference type="PANTHER" id="PTHR43280">
    <property type="entry name" value="ARAC-FAMILY TRANSCRIPTIONAL REGULATOR"/>
    <property type="match status" value="1"/>
</dbReference>
<evidence type="ECO:0000313" key="8">
    <source>
        <dbReference type="Proteomes" id="UP000552241"/>
    </source>
</evidence>
<protein>
    <submittedName>
        <fullName evidence="7">Helix-turn-helix domain-containing protein</fullName>
    </submittedName>
</protein>
<keyword evidence="4" id="KW-1133">Transmembrane helix</keyword>
<keyword evidence="8" id="KW-1185">Reference proteome</keyword>
<gene>
    <name evidence="7" type="ORF">HU137_12010</name>
</gene>
<dbReference type="InterPro" id="IPR009057">
    <property type="entry name" value="Homeodomain-like_sf"/>
</dbReference>
<feature type="signal peptide" evidence="5">
    <location>
        <begin position="1"/>
        <end position="21"/>
    </location>
</feature>